<reference evidence="2" key="2">
    <citation type="journal article" date="2018" name="Nat. Commun.">
        <title>Tailed giant Tupanvirus possesses the most complete translational apparatus of the known virosphere.</title>
        <authorList>
            <person name="Abrahao J."/>
            <person name="Silva L."/>
            <person name="Silva L.S."/>
            <person name="Khalil J.Y.B."/>
            <person name="Rodrigues R."/>
            <person name="Arantes T."/>
            <person name="Assis F."/>
            <person name="Boratto P."/>
            <person name="Andrade M."/>
            <person name="Kroon E.G."/>
            <person name="Ribeiro B."/>
            <person name="Bergier I."/>
            <person name="Seligmann H."/>
            <person name="Ghigo E."/>
            <person name="Colson P."/>
            <person name="Levasseur A."/>
            <person name="Kroemer G."/>
            <person name="Raoult D."/>
            <person name="La Scola B."/>
        </authorList>
    </citation>
    <scope>NUCLEOTIDE SEQUENCE [LARGE SCALE GENOMIC DNA]</scope>
    <source>
        <strain evidence="2">Soda lake</strain>
    </source>
</reference>
<reference evidence="2" key="1">
    <citation type="submission" date="2017-01" db="EMBL/GenBank/DDBJ databases">
        <authorList>
            <person name="Assis F.L."/>
            <person name="Abrahao J.S."/>
            <person name="Silva L."/>
            <person name="Khalil J.B."/>
            <person name="Rodrigues R."/>
            <person name="Silva L.S."/>
            <person name="Arantes T."/>
            <person name="Boratto P."/>
            <person name="Andrade M."/>
            <person name="Kroon E.G."/>
            <person name="Ribeiro B."/>
            <person name="Bergier I."/>
            <person name="Seligmann H."/>
            <person name="Ghigo E."/>
            <person name="Colson P."/>
            <person name="Levasseur A."/>
            <person name="Raoult D."/>
            <person name="Scola B.L."/>
        </authorList>
    </citation>
    <scope>NUCLEOTIDE SEQUENCE</scope>
    <source>
        <strain evidence="2">Soda lake</strain>
    </source>
</reference>
<organism evidence="2">
    <name type="scientific">Tupanvirus soda lake</name>
    <dbReference type="NCBI Taxonomy" id="2126985"/>
    <lineage>
        <taxon>Viruses</taxon>
        <taxon>Varidnaviria</taxon>
        <taxon>Bamfordvirae</taxon>
        <taxon>Nucleocytoviricota</taxon>
        <taxon>Megaviricetes</taxon>
        <taxon>Imitervirales</taxon>
        <taxon>Mimiviridae</taxon>
        <taxon>Megamimivirinae</taxon>
        <taxon>Tupanvirus</taxon>
        <taxon>Tupanvirus salinum</taxon>
    </lineage>
</organism>
<dbReference type="GeneID" id="80519203"/>
<dbReference type="InterPro" id="IPR008983">
    <property type="entry name" value="Tumour_necrosis_fac-like_dom"/>
</dbReference>
<keyword evidence="1" id="KW-0472">Membrane</keyword>
<accession>A0A6N1NTP4</accession>
<dbReference type="KEGG" id="vg:80519203"/>
<dbReference type="RefSeq" id="YP_010782439.1">
    <property type="nucleotide sequence ID" value="NC_075039.1"/>
</dbReference>
<keyword evidence="1" id="KW-1133">Transmembrane helix</keyword>
<feature type="transmembrane region" description="Helical" evidence="1">
    <location>
        <begin position="143"/>
        <end position="164"/>
    </location>
</feature>
<evidence type="ECO:0000313" key="2">
    <source>
        <dbReference type="EMBL" id="QKU35757.1"/>
    </source>
</evidence>
<dbReference type="EMBL" id="KY523104">
    <property type="protein sequence ID" value="QKU35757.1"/>
    <property type="molecule type" value="Genomic_DNA"/>
</dbReference>
<dbReference type="SUPFAM" id="SSF49842">
    <property type="entry name" value="TNF-like"/>
    <property type="match status" value="1"/>
</dbReference>
<sequence>MFTNHCHYPCQNIPNQYNHCVSCQQNQYPNYITSYHNAIEQPKIGCSHQNTNFTNPCQQLNFANQCHGTGVTNQCQPICPNILRINGSQGVTVPSGGTPIPVGSPSVPANSVTPVIGYINPTTNIGGITLNNTNGHFNIPSTGYYFISGTLCFLANVMAVMYIYKINVSTGLIEFLACNNTTTNINQNPNTNTDTDTTFFTLVPAGSTTVGQTCTSVATNACLNAGDKIFFAVTQSSGTAITSTASNRFIIHRLCQPCPQQPCPQQPCPQQPCTQQPCTQQPCQQV</sequence>
<evidence type="ECO:0000256" key="1">
    <source>
        <dbReference type="SAM" id="Phobius"/>
    </source>
</evidence>
<name>A0A6N1NTP4_9VIRU</name>
<dbReference type="Gene3D" id="2.60.120.40">
    <property type="match status" value="1"/>
</dbReference>
<proteinExistence type="predicted"/>
<protein>
    <submittedName>
        <fullName evidence="2">Uncharacterized protein</fullName>
    </submittedName>
</protein>
<keyword evidence="1" id="KW-0812">Transmembrane</keyword>